<dbReference type="AlphaFoldDB" id="A0A0X8JKD1"/>
<evidence type="ECO:0000313" key="3">
    <source>
        <dbReference type="EMBL" id="AMD90375.1"/>
    </source>
</evidence>
<feature type="transmembrane region" description="Helical" evidence="2">
    <location>
        <begin position="690"/>
        <end position="709"/>
    </location>
</feature>
<dbReference type="EMBL" id="CP014229">
    <property type="protein sequence ID" value="AMD90375.1"/>
    <property type="molecule type" value="Genomic_DNA"/>
</dbReference>
<dbReference type="STRING" id="44742.AXF13_09735"/>
<protein>
    <recommendedName>
        <fullName evidence="5">EF-hand domain-containing protein</fullName>
    </recommendedName>
</protein>
<proteinExistence type="predicted"/>
<feature type="compositionally biased region" description="Low complexity" evidence="1">
    <location>
        <begin position="344"/>
        <end position="353"/>
    </location>
</feature>
<evidence type="ECO:0000256" key="2">
    <source>
        <dbReference type="SAM" id="Phobius"/>
    </source>
</evidence>
<feature type="transmembrane region" description="Helical" evidence="2">
    <location>
        <begin position="464"/>
        <end position="485"/>
    </location>
</feature>
<name>A0A0X8JKD1_9BACT</name>
<evidence type="ECO:0000256" key="1">
    <source>
        <dbReference type="SAM" id="MobiDB-lite"/>
    </source>
</evidence>
<reference evidence="4" key="1">
    <citation type="submission" date="2016-02" db="EMBL/GenBank/DDBJ databases">
        <authorList>
            <person name="Holder M.E."/>
            <person name="Ajami N.J."/>
            <person name="Petrosino J.F."/>
        </authorList>
    </citation>
    <scope>NUCLEOTIDE SEQUENCE [LARGE SCALE GENOMIC DNA]</scope>
    <source>
        <strain evidence="4">CCUG 45958</strain>
    </source>
</reference>
<organism evidence="3 4">
    <name type="scientific">Desulfovibrio fairfieldensis</name>
    <dbReference type="NCBI Taxonomy" id="44742"/>
    <lineage>
        <taxon>Bacteria</taxon>
        <taxon>Pseudomonadati</taxon>
        <taxon>Thermodesulfobacteriota</taxon>
        <taxon>Desulfovibrionia</taxon>
        <taxon>Desulfovibrionales</taxon>
        <taxon>Desulfovibrionaceae</taxon>
        <taxon>Desulfovibrio</taxon>
    </lineage>
</organism>
<evidence type="ECO:0008006" key="5">
    <source>
        <dbReference type="Google" id="ProtNLM"/>
    </source>
</evidence>
<keyword evidence="4" id="KW-1185">Reference proteome</keyword>
<evidence type="ECO:0000313" key="4">
    <source>
        <dbReference type="Proteomes" id="UP000069241"/>
    </source>
</evidence>
<dbReference type="KEGG" id="dfi:AXF13_09735"/>
<dbReference type="Proteomes" id="UP000069241">
    <property type="component" value="Chromosome"/>
</dbReference>
<feature type="region of interest" description="Disordered" evidence="1">
    <location>
        <begin position="324"/>
        <end position="353"/>
    </location>
</feature>
<keyword evidence="2" id="KW-0472">Membrane</keyword>
<gene>
    <name evidence="3" type="ORF">AXF13_09735</name>
</gene>
<sequence length="811" mass="87512">MNTTDTSAASTGPTFSFRRMGGLDQVLLSTDEEWRQLDQLDPKLWMALSCPTHGLEFDARTLSLLDTDQDGRIRSADILEAVAWVCERVKHPARLTQPGIGLPLDNLRDDTPQGAELLAAARLVQEKSGRTEAGEISPEQAGAALAAVTDYAFNGDGIVPPFSVDKDDEQTARFIRLGLSIVGGKRDDSGRPGLDSALAGVFLDRLSAARDWRQSVHQAALPLGHDTSAAWTLLQRLGPKIDDYFNRCRMAAFAPQALAALNEENELTPSDEGGQALFSLEALTRLPLARVAPDQPLPLTHGVNPAWDDDLSAFRQLLAPLIHTTPSGEGKGGCPVPASDEADSAGASASDVPAASLSEKNWRAIQERFAPYAELLTRKPGYERPPDDAKRVDFPGLPPLALAGEDDPLQRAFLPTAPEEALDKLSAAELDALLDGKVEQSFAGYVRRDLAAPRMAAVRDLEKLTLLHIHLYTLLMNFVSFADFYDPERRAIFLAGTLYLDSRACFLCVPVTDLDTHVRLASQSHLCLVYSQCRRTNSNGEEKTGVIAAALTAGGTATLIEGRHGVFVDNAGRDWDTSVLRLVRNPISLREAMWAPYIRFGNLVADQLQKLVAAKDDALSKASSKAVTALDKDIKADASAAASGAPPKTSFDFAKGAGIFAAFSVGISVVSAAFAYIANSVFSLGRWWPVALLILFVCISGPSMLLAWFKLRRRSLGPLLDASGWAVNNGAPINIAVGAALTAVGQLPPGVHRSLDDPYSLHAQLLRKKYRGRLRAAALTVLVLLAACLAFWFWKEGAPAWLAHWLPAWGK</sequence>
<accession>A0A0X8JKD1</accession>
<feature type="transmembrane region" description="Helical" evidence="2">
    <location>
        <begin position="776"/>
        <end position="794"/>
    </location>
</feature>
<feature type="transmembrane region" description="Helical" evidence="2">
    <location>
        <begin position="657"/>
        <end position="678"/>
    </location>
</feature>
<dbReference type="RefSeq" id="WP_062252954.1">
    <property type="nucleotide sequence ID" value="NZ_CP014229.1"/>
</dbReference>
<keyword evidence="2" id="KW-1133">Transmembrane helix</keyword>
<keyword evidence="2" id="KW-0812">Transmembrane</keyword>